<evidence type="ECO:0000313" key="3">
    <source>
        <dbReference type="EMBL" id="QDH69750.1"/>
    </source>
</evidence>
<evidence type="ECO:0000256" key="1">
    <source>
        <dbReference type="SAM" id="MobiDB-lite"/>
    </source>
</evidence>
<dbReference type="KEGG" id="lyj:FKV23_06310"/>
<dbReference type="Gene3D" id="3.40.50.2000">
    <property type="entry name" value="Glycogen Phosphorylase B"/>
    <property type="match status" value="2"/>
</dbReference>
<reference evidence="3 4" key="1">
    <citation type="submission" date="2019-06" db="EMBL/GenBank/DDBJ databases">
        <title>Lysobacter alkalisoli sp. nov. isolated from saline-alkali soil.</title>
        <authorList>
            <person name="Sun J.-Q."/>
            <person name="Xu L."/>
        </authorList>
    </citation>
    <scope>NUCLEOTIDE SEQUENCE [LARGE SCALE GENOMIC DNA]</scope>
    <source>
        <strain evidence="3 4">SJ-36</strain>
    </source>
</reference>
<feature type="compositionally biased region" description="Low complexity" evidence="1">
    <location>
        <begin position="27"/>
        <end position="45"/>
    </location>
</feature>
<dbReference type="PANTHER" id="PTHR12526:SF600">
    <property type="entry name" value="GLYCOSYL TRANSFERASE GROUP 1"/>
    <property type="match status" value="1"/>
</dbReference>
<dbReference type="GO" id="GO:0016757">
    <property type="term" value="F:glycosyltransferase activity"/>
    <property type="evidence" value="ECO:0007669"/>
    <property type="project" value="TreeGrafter"/>
</dbReference>
<organism evidence="3 4">
    <name type="scientific">Marilutibacter alkalisoli</name>
    <dbReference type="NCBI Taxonomy" id="2591633"/>
    <lineage>
        <taxon>Bacteria</taxon>
        <taxon>Pseudomonadati</taxon>
        <taxon>Pseudomonadota</taxon>
        <taxon>Gammaproteobacteria</taxon>
        <taxon>Lysobacterales</taxon>
        <taxon>Lysobacteraceae</taxon>
        <taxon>Marilutibacter</taxon>
    </lineage>
</organism>
<feature type="compositionally biased region" description="Low complexity" evidence="1">
    <location>
        <begin position="86"/>
        <end position="100"/>
    </location>
</feature>
<dbReference type="Pfam" id="PF13692">
    <property type="entry name" value="Glyco_trans_1_4"/>
    <property type="match status" value="1"/>
</dbReference>
<dbReference type="OrthoDB" id="9807209at2"/>
<dbReference type="Proteomes" id="UP000317199">
    <property type="component" value="Chromosome"/>
</dbReference>
<protein>
    <submittedName>
        <fullName evidence="3">Glycosyltransferase</fullName>
    </submittedName>
</protein>
<dbReference type="Pfam" id="PF13439">
    <property type="entry name" value="Glyco_transf_4"/>
    <property type="match status" value="1"/>
</dbReference>
<feature type="compositionally biased region" description="Low complexity" evidence="1">
    <location>
        <begin position="560"/>
        <end position="570"/>
    </location>
</feature>
<feature type="domain" description="Glycosyltransferase subfamily 4-like N-terminal" evidence="2">
    <location>
        <begin position="173"/>
        <end position="361"/>
    </location>
</feature>
<keyword evidence="3" id="KW-0808">Transferase</keyword>
<name>A0A514BQT1_9GAMM</name>
<dbReference type="SUPFAM" id="SSF53756">
    <property type="entry name" value="UDP-Glycosyltransferase/glycogen phosphorylase"/>
    <property type="match status" value="1"/>
</dbReference>
<accession>A0A514BQT1</accession>
<feature type="region of interest" description="Disordered" evidence="1">
    <location>
        <begin position="1"/>
        <end position="45"/>
    </location>
</feature>
<sequence length="570" mass="60690">MDGTRRGRARCGQRDPRRGIPPQAAHPGRQLAVAGAAAGARRPAAQPGVPGLVLAQVPAPGGALGVASRADRLGIGRRRVLSHRPGGPARRLCGRRAGLGDAAPGGTDSAAARGRHLPDAQLSGPAVAAGLTHPRRVPTLAQALIHRTSMARIIALTSRLPFPPREGHQLRSWHLLKALAARHEVTLLSFVRRDDDLAGLDCLRKTFKAVHVFPIPSEHSGVSRARALLRGVGGADPFVVAKYASDAMRDTLRQLAVDADAVHFDMLPLFAHVDCVPDGVPTVLNAHNVEHVLLEKRLGIESNPLRRWFIATQIGRLRAFERAACRRAQLILACSTDDAACLQALAPDTAIRVTPNGVDLDGNAPATTAPAHGARMVFVGQMGWFPNRDGVEWFMGEVLPNIVAARPDADFVLVGKPEGLAVPANLRRHVTLAGFVPDLRPIVHDAAIYVVPLRAGSGTRLKVLEAMALGKAIVTTRIGSEGIALRDGEDAMFADDAGDFARAVLELMDDPMKIARLGSFARGCAERHYGWDAIGLGLLRDYDTLLDCTSPPDAPPPPSRSATTRNVVTT</sequence>
<dbReference type="EMBL" id="CP041242">
    <property type="protein sequence ID" value="QDH69750.1"/>
    <property type="molecule type" value="Genomic_DNA"/>
</dbReference>
<evidence type="ECO:0000259" key="2">
    <source>
        <dbReference type="Pfam" id="PF13439"/>
    </source>
</evidence>
<dbReference type="AlphaFoldDB" id="A0A514BQT1"/>
<feature type="compositionally biased region" description="Basic residues" evidence="1">
    <location>
        <begin position="1"/>
        <end position="11"/>
    </location>
</feature>
<feature type="region of interest" description="Disordered" evidence="1">
    <location>
        <begin position="86"/>
        <end position="112"/>
    </location>
</feature>
<keyword evidence="4" id="KW-1185">Reference proteome</keyword>
<gene>
    <name evidence="3" type="ORF">FKV23_06310</name>
</gene>
<evidence type="ECO:0000313" key="4">
    <source>
        <dbReference type="Proteomes" id="UP000317199"/>
    </source>
</evidence>
<dbReference type="CDD" id="cd03801">
    <property type="entry name" value="GT4_PimA-like"/>
    <property type="match status" value="1"/>
</dbReference>
<dbReference type="PANTHER" id="PTHR12526">
    <property type="entry name" value="GLYCOSYLTRANSFERASE"/>
    <property type="match status" value="1"/>
</dbReference>
<dbReference type="InterPro" id="IPR028098">
    <property type="entry name" value="Glyco_trans_4-like_N"/>
</dbReference>
<feature type="region of interest" description="Disordered" evidence="1">
    <location>
        <begin position="549"/>
        <end position="570"/>
    </location>
</feature>
<proteinExistence type="predicted"/>